<organism evidence="2 3">
    <name type="scientific">Roseivivax isoporae LMG 25204</name>
    <dbReference type="NCBI Taxonomy" id="1449351"/>
    <lineage>
        <taxon>Bacteria</taxon>
        <taxon>Pseudomonadati</taxon>
        <taxon>Pseudomonadota</taxon>
        <taxon>Alphaproteobacteria</taxon>
        <taxon>Rhodobacterales</taxon>
        <taxon>Roseobacteraceae</taxon>
        <taxon>Roseivivax</taxon>
    </lineage>
</organism>
<proteinExistence type="predicted"/>
<protein>
    <submittedName>
        <fullName evidence="2">Biopolymer transporter TonB</fullName>
    </submittedName>
</protein>
<reference evidence="2 3" key="1">
    <citation type="submission" date="2014-01" db="EMBL/GenBank/DDBJ databases">
        <title>Roseivivax isoporae LMG 25204 Genome Sequencing.</title>
        <authorList>
            <person name="Lai Q."/>
            <person name="Li G."/>
            <person name="Shao Z."/>
        </authorList>
    </citation>
    <scope>NUCLEOTIDE SEQUENCE [LARGE SCALE GENOMIC DNA]</scope>
    <source>
        <strain evidence="2 3">LMG 25204</strain>
    </source>
</reference>
<evidence type="ECO:0000313" key="3">
    <source>
        <dbReference type="Proteomes" id="UP000023430"/>
    </source>
</evidence>
<feature type="compositionally biased region" description="Pro residues" evidence="1">
    <location>
        <begin position="18"/>
        <end position="29"/>
    </location>
</feature>
<feature type="compositionally biased region" description="Acidic residues" evidence="1">
    <location>
        <begin position="42"/>
        <end position="56"/>
    </location>
</feature>
<dbReference type="AlphaFoldDB" id="X7FDQ8"/>
<feature type="non-terminal residue" evidence="2">
    <location>
        <position position="1"/>
    </location>
</feature>
<keyword evidence="3" id="KW-1185">Reference proteome</keyword>
<dbReference type="Gene3D" id="3.30.1150.10">
    <property type="match status" value="1"/>
</dbReference>
<accession>X7FDQ8</accession>
<feature type="compositionally biased region" description="Low complexity" evidence="1">
    <location>
        <begin position="62"/>
        <end position="73"/>
    </location>
</feature>
<comment type="caution">
    <text evidence="2">The sequence shown here is derived from an EMBL/GenBank/DDBJ whole genome shotgun (WGS) entry which is preliminary data.</text>
</comment>
<sequence>PAPEPQVDAPQVSDRPTPRPAPRVAPEPVPEPERDVAVAPEPEPEVAPEPEPEPDVVPEPPQETAQPEAAAPEIVTEAEEPARAPDASPRPRTRPSRPAPAATPAEPETETAEAAEPAPEETPAPEAAETPQEAPADPVADAVADAVAEALASGGTTSPDPDLPVGPPMTAGEKDALRVAVQRCWVVDVGSQAANVTVTVGMDMTQDGRVVANSIRLVSADGGSGGASETAFQAARRAILRCQGDGFPLPAEKYAQWQEIEMTFDPSGMRIR</sequence>
<feature type="region of interest" description="Disordered" evidence="1">
    <location>
        <begin position="1"/>
        <end position="140"/>
    </location>
</feature>
<evidence type="ECO:0000313" key="2">
    <source>
        <dbReference type="EMBL" id="ETX30216.1"/>
    </source>
</evidence>
<dbReference type="PATRIC" id="fig|1449351.3.peg.1024"/>
<name>X7FDQ8_9RHOB</name>
<dbReference type="EMBL" id="JAME01000005">
    <property type="protein sequence ID" value="ETX30216.1"/>
    <property type="molecule type" value="Genomic_DNA"/>
</dbReference>
<evidence type="ECO:0000256" key="1">
    <source>
        <dbReference type="SAM" id="MobiDB-lite"/>
    </source>
</evidence>
<dbReference type="RefSeq" id="WP_043767374.1">
    <property type="nucleotide sequence ID" value="NZ_JAME01000005.1"/>
</dbReference>
<dbReference type="eggNOG" id="COG3266">
    <property type="taxonomic scope" value="Bacteria"/>
</dbReference>
<dbReference type="Proteomes" id="UP000023430">
    <property type="component" value="Unassembled WGS sequence"/>
</dbReference>
<feature type="compositionally biased region" description="Low complexity" evidence="1">
    <location>
        <begin position="124"/>
        <end position="140"/>
    </location>
</feature>
<gene>
    <name evidence="2" type="ORF">RISW2_18695</name>
</gene>